<name>A0A7S5RAA7_9CAUD</name>
<evidence type="ECO:0000313" key="2">
    <source>
        <dbReference type="Proteomes" id="UP000646667"/>
    </source>
</evidence>
<proteinExistence type="predicted"/>
<organism evidence="1 2">
    <name type="scientific">Rhizobium phage RHph_N34</name>
    <dbReference type="NCBI Taxonomy" id="2509586"/>
    <lineage>
        <taxon>Viruses</taxon>
        <taxon>Duplodnaviria</taxon>
        <taxon>Heunggongvirae</taxon>
        <taxon>Uroviricota</taxon>
        <taxon>Caudoviricetes</taxon>
        <taxon>Pootjesviridae</taxon>
        <taxon>Staniewskivirinae</taxon>
        <taxon>Trinifflemingvirus</taxon>
        <taxon>Trinifflemingvirus N34</taxon>
    </lineage>
</organism>
<dbReference type="Proteomes" id="UP000646667">
    <property type="component" value="Segment"/>
</dbReference>
<keyword evidence="2" id="KW-1185">Reference proteome</keyword>
<dbReference type="EMBL" id="MN988534">
    <property type="protein sequence ID" value="QIG73843.1"/>
    <property type="molecule type" value="Genomic_DNA"/>
</dbReference>
<evidence type="ECO:0000313" key="1">
    <source>
        <dbReference type="EMBL" id="QIG73843.1"/>
    </source>
</evidence>
<protein>
    <submittedName>
        <fullName evidence="1">Uncharacterized protein</fullName>
    </submittedName>
</protein>
<accession>A0A7S5RAA7</accession>
<gene>
    <name evidence="1" type="ORF">EVC06_068</name>
</gene>
<reference evidence="1 2" key="1">
    <citation type="submission" date="2020-01" db="EMBL/GenBank/DDBJ databases">
        <title>Patterns of diversity and host range of bacteriophage communities associated with bean-nodulatin bacteria.</title>
        <authorList>
            <person name="Vann Cauwenberghe J."/>
            <person name="Santamaria R.I."/>
            <person name="Bustos P."/>
            <person name="Juarez S."/>
            <person name="Gonzalez V."/>
        </authorList>
    </citation>
    <scope>NUCLEOTIDE SEQUENCE [LARGE SCALE GENOMIC DNA]</scope>
    <source>
        <strain evidence="2">RHph</strain>
    </source>
</reference>
<sequence length="70" mass="8135">MQIQDKVHYKDKLGNNLCENEVFVHEDGKCYARVGNGMTSKRHVNGKTMFVNGEMKIFWLLPSEMTPFEL</sequence>